<dbReference type="InterPro" id="IPR005224">
    <property type="entry name" value="SfsA"/>
</dbReference>
<accession>A0A081B9H5</accession>
<dbReference type="Pfam" id="PF03749">
    <property type="entry name" value="SfsA"/>
    <property type="match status" value="1"/>
</dbReference>
<dbReference type="Gene3D" id="3.40.1350.60">
    <property type="match status" value="1"/>
</dbReference>
<dbReference type="InterPro" id="IPR041465">
    <property type="entry name" value="SfsA_N"/>
</dbReference>
<dbReference type="eggNOG" id="COG1489">
    <property type="taxonomic scope" value="Bacteria"/>
</dbReference>
<comment type="caution">
    <text evidence="4">The sequence shown here is derived from an EMBL/GenBank/DDBJ whole genome shotgun (WGS) entry which is preliminary data.</text>
</comment>
<evidence type="ECO:0000313" key="4">
    <source>
        <dbReference type="EMBL" id="GAK44693.1"/>
    </source>
</evidence>
<dbReference type="GO" id="GO:0003677">
    <property type="term" value="F:DNA binding"/>
    <property type="evidence" value="ECO:0007669"/>
    <property type="project" value="InterPro"/>
</dbReference>
<organism evidence="4 5">
    <name type="scientific">Tepidicaulis marinus</name>
    <dbReference type="NCBI Taxonomy" id="1333998"/>
    <lineage>
        <taxon>Bacteria</taxon>
        <taxon>Pseudomonadati</taxon>
        <taxon>Pseudomonadota</taxon>
        <taxon>Alphaproteobacteria</taxon>
        <taxon>Hyphomicrobiales</taxon>
        <taxon>Parvibaculaceae</taxon>
        <taxon>Tepidicaulis</taxon>
    </lineage>
</organism>
<dbReference type="CDD" id="cd22359">
    <property type="entry name" value="SfsA-like_bacterial"/>
    <property type="match status" value="1"/>
</dbReference>
<reference evidence="4 5" key="1">
    <citation type="submission" date="2014-07" db="EMBL/GenBank/DDBJ databases">
        <title>Tepidicaulis marinum gen. nov., sp. nov., a novel marine bacterium denitrifying nitrate to nitrous oxide strictly under microaerobic conditions.</title>
        <authorList>
            <person name="Takeuchi M."/>
            <person name="Yamagishi T."/>
            <person name="Kamagata Y."/>
            <person name="Oshima K."/>
            <person name="Hattori M."/>
            <person name="Katayama T."/>
            <person name="Hanada S."/>
            <person name="Tamaki H."/>
            <person name="Marumo K."/>
            <person name="Maeda H."/>
            <person name="Nedachi M."/>
            <person name="Iwasaki W."/>
            <person name="Suwa Y."/>
            <person name="Sakata S."/>
        </authorList>
    </citation>
    <scope>NUCLEOTIDE SEQUENCE [LARGE SCALE GENOMIC DNA]</scope>
    <source>
        <strain evidence="4 5">MA2</strain>
    </source>
</reference>
<dbReference type="PANTHER" id="PTHR30545:SF2">
    <property type="entry name" value="SUGAR FERMENTATION STIMULATION PROTEIN A"/>
    <property type="match status" value="1"/>
</dbReference>
<dbReference type="RefSeq" id="WP_045444461.1">
    <property type="nucleotide sequence ID" value="NZ_BBIO01000005.1"/>
</dbReference>
<keyword evidence="5" id="KW-1185">Reference proteome</keyword>
<dbReference type="HAMAP" id="MF_00095">
    <property type="entry name" value="SfsA"/>
    <property type="match status" value="1"/>
</dbReference>
<protein>
    <recommendedName>
        <fullName evidence="1">Sugar fermentation stimulation protein homolog</fullName>
    </recommendedName>
</protein>
<sequence>MKFDPPLLSGRLIKRYKRFLADIRLDSGEEITAHCANPGSMMGLAGEGMRVWLSKSGNPKRKLAHSWEIVEPEAGCLVGINTAHPNRIVEAAILAGEVPELTGYETLRREVKYGQNSRIDLLLEDPGRPPAYVEVKNVTLAREPGIAEFPDAVTARGAKHMEELARRAVAGERAVVFFLVQRSDAERFRLAADIDPAYAKAFEAAVNAGVEALCYKCVITPEEIRLDRKLTL</sequence>
<dbReference type="FunFam" id="2.40.50.580:FF:000001">
    <property type="entry name" value="Sugar fermentation stimulation protein A"/>
    <property type="match status" value="1"/>
</dbReference>
<dbReference type="STRING" id="1333998.M2A_1192"/>
<dbReference type="AlphaFoldDB" id="A0A081B9H5"/>
<dbReference type="InterPro" id="IPR040452">
    <property type="entry name" value="SfsA_C"/>
</dbReference>
<proteinExistence type="inferred from homology"/>
<evidence type="ECO:0000256" key="1">
    <source>
        <dbReference type="HAMAP-Rule" id="MF_00095"/>
    </source>
</evidence>
<evidence type="ECO:0000259" key="2">
    <source>
        <dbReference type="Pfam" id="PF03749"/>
    </source>
</evidence>
<dbReference type="NCBIfam" id="TIGR00230">
    <property type="entry name" value="sfsA"/>
    <property type="match status" value="1"/>
</dbReference>
<evidence type="ECO:0000313" key="5">
    <source>
        <dbReference type="Proteomes" id="UP000028702"/>
    </source>
</evidence>
<gene>
    <name evidence="1" type="primary">sfsA</name>
    <name evidence="4" type="ORF">M2A_1192</name>
</gene>
<dbReference type="Proteomes" id="UP000028702">
    <property type="component" value="Unassembled WGS sequence"/>
</dbReference>
<comment type="similarity">
    <text evidence="1">Belongs to the SfsA family.</text>
</comment>
<dbReference type="Gene3D" id="2.40.50.580">
    <property type="match status" value="1"/>
</dbReference>
<feature type="domain" description="SfsA N-terminal OB" evidence="3">
    <location>
        <begin position="13"/>
        <end position="80"/>
    </location>
</feature>
<dbReference type="PANTHER" id="PTHR30545">
    <property type="entry name" value="SUGAR FERMENTATION STIMULATION PROTEIN A"/>
    <property type="match status" value="1"/>
</dbReference>
<name>A0A081B9H5_9HYPH</name>
<dbReference type="EMBL" id="BBIO01000005">
    <property type="protein sequence ID" value="GAK44693.1"/>
    <property type="molecule type" value="Genomic_DNA"/>
</dbReference>
<evidence type="ECO:0000259" key="3">
    <source>
        <dbReference type="Pfam" id="PF17746"/>
    </source>
</evidence>
<feature type="domain" description="Sugar fermentation stimulation protein C-terminal" evidence="2">
    <location>
        <begin position="84"/>
        <end position="222"/>
    </location>
</feature>
<dbReference type="Pfam" id="PF17746">
    <property type="entry name" value="SfsA_N"/>
    <property type="match status" value="1"/>
</dbReference>